<name>A0AA86SAZ9_9FABA</name>
<proteinExistence type="predicted"/>
<dbReference type="Gramene" id="rna-AYBTSS11_LOCUS10337">
    <property type="protein sequence ID" value="CAJ1941558.1"/>
    <property type="gene ID" value="gene-AYBTSS11_LOCUS10337"/>
</dbReference>
<gene>
    <name evidence="1" type="ORF">AYBTSS11_LOCUS10337</name>
</gene>
<dbReference type="Proteomes" id="UP001189624">
    <property type="component" value="Chromosome 3"/>
</dbReference>
<evidence type="ECO:0000313" key="1">
    <source>
        <dbReference type="EMBL" id="CAJ1941558.1"/>
    </source>
</evidence>
<dbReference type="EMBL" id="OY731400">
    <property type="protein sequence ID" value="CAJ1941558.1"/>
    <property type="molecule type" value="Genomic_DNA"/>
</dbReference>
<dbReference type="AlphaFoldDB" id="A0AA86SAZ9"/>
<sequence length="51" mass="5980">MLYHYPFSGQDPTVKELQRRQKNLKPGGTIFNELKGFQDCIQKINEVEVLK</sequence>
<reference evidence="1" key="1">
    <citation type="submission" date="2023-10" db="EMBL/GenBank/DDBJ databases">
        <authorList>
            <person name="Domelevo Entfellner J.-B."/>
        </authorList>
    </citation>
    <scope>NUCLEOTIDE SEQUENCE</scope>
</reference>
<evidence type="ECO:0000313" key="2">
    <source>
        <dbReference type="Proteomes" id="UP001189624"/>
    </source>
</evidence>
<organism evidence="1 2">
    <name type="scientific">Sphenostylis stenocarpa</name>
    <dbReference type="NCBI Taxonomy" id="92480"/>
    <lineage>
        <taxon>Eukaryota</taxon>
        <taxon>Viridiplantae</taxon>
        <taxon>Streptophyta</taxon>
        <taxon>Embryophyta</taxon>
        <taxon>Tracheophyta</taxon>
        <taxon>Spermatophyta</taxon>
        <taxon>Magnoliopsida</taxon>
        <taxon>eudicotyledons</taxon>
        <taxon>Gunneridae</taxon>
        <taxon>Pentapetalae</taxon>
        <taxon>rosids</taxon>
        <taxon>fabids</taxon>
        <taxon>Fabales</taxon>
        <taxon>Fabaceae</taxon>
        <taxon>Papilionoideae</taxon>
        <taxon>50 kb inversion clade</taxon>
        <taxon>NPAAA clade</taxon>
        <taxon>indigoferoid/millettioid clade</taxon>
        <taxon>Phaseoleae</taxon>
        <taxon>Sphenostylis</taxon>
    </lineage>
</organism>
<protein>
    <submittedName>
        <fullName evidence="1">Uncharacterized protein</fullName>
    </submittedName>
</protein>
<keyword evidence="2" id="KW-1185">Reference proteome</keyword>
<accession>A0AA86SAZ9</accession>